<sequence length="233" mass="25332">MSESAGTSRTFSVGRIRSVNLADHKVANPHKPDTSGTGIHKLPVDRPVWVDVPRPKNSGPGQSGLAGDVICDIAHHGGPEQAVYAYAREDLDWWERELGRELPDGMFGENLTTEGLDLTGAVLGEQWRFGSGLVLAVTQPQVPCVTFAVKMGEEHWIKRFTQRGVTGAYLKVVTPGEAIPGDRVEVLERPDHAVTIGLFFRATTIQRERLPELLPARAYLPPKTLAAALGARA</sequence>
<dbReference type="Pfam" id="PF03473">
    <property type="entry name" value="MOSC"/>
    <property type="match status" value="1"/>
</dbReference>
<dbReference type="GO" id="GO:0030151">
    <property type="term" value="F:molybdenum ion binding"/>
    <property type="evidence" value="ECO:0007669"/>
    <property type="project" value="InterPro"/>
</dbReference>
<dbReference type="Proteomes" id="UP000675781">
    <property type="component" value="Unassembled WGS sequence"/>
</dbReference>
<dbReference type="GO" id="GO:0030170">
    <property type="term" value="F:pyridoxal phosphate binding"/>
    <property type="evidence" value="ECO:0007669"/>
    <property type="project" value="InterPro"/>
</dbReference>
<dbReference type="EMBL" id="JAGSOG010000167">
    <property type="protein sequence ID" value="MBR7836886.1"/>
    <property type="molecule type" value="Genomic_DNA"/>
</dbReference>
<dbReference type="InterPro" id="IPR011037">
    <property type="entry name" value="Pyrv_Knase-like_insert_dom_sf"/>
</dbReference>
<evidence type="ECO:0000313" key="2">
    <source>
        <dbReference type="EMBL" id="MBR7836886.1"/>
    </source>
</evidence>
<dbReference type="InterPro" id="IPR005302">
    <property type="entry name" value="MoCF_Sase_C"/>
</dbReference>
<dbReference type="PANTHER" id="PTHR30212">
    <property type="entry name" value="PROTEIN YIIM"/>
    <property type="match status" value="1"/>
</dbReference>
<dbReference type="PANTHER" id="PTHR30212:SF2">
    <property type="entry name" value="PROTEIN YIIM"/>
    <property type="match status" value="1"/>
</dbReference>
<feature type="domain" description="MOSC" evidence="1">
    <location>
        <begin position="42"/>
        <end position="187"/>
    </location>
</feature>
<dbReference type="GO" id="GO:0003824">
    <property type="term" value="F:catalytic activity"/>
    <property type="evidence" value="ECO:0007669"/>
    <property type="project" value="InterPro"/>
</dbReference>
<organism evidence="2 3">
    <name type="scientific">Actinospica durhamensis</name>
    <dbReference type="NCBI Taxonomy" id="1508375"/>
    <lineage>
        <taxon>Bacteria</taxon>
        <taxon>Bacillati</taxon>
        <taxon>Actinomycetota</taxon>
        <taxon>Actinomycetes</taxon>
        <taxon>Catenulisporales</taxon>
        <taxon>Actinospicaceae</taxon>
        <taxon>Actinospica</taxon>
    </lineage>
</organism>
<evidence type="ECO:0000313" key="3">
    <source>
        <dbReference type="Proteomes" id="UP000675781"/>
    </source>
</evidence>
<dbReference type="AlphaFoldDB" id="A0A941ETS1"/>
<name>A0A941ETS1_9ACTN</name>
<gene>
    <name evidence="2" type="ORF">KDL01_26650</name>
</gene>
<evidence type="ECO:0000259" key="1">
    <source>
        <dbReference type="PROSITE" id="PS51340"/>
    </source>
</evidence>
<dbReference type="Gene3D" id="2.40.33.20">
    <property type="entry name" value="PK beta-barrel domain-like"/>
    <property type="match status" value="1"/>
</dbReference>
<proteinExistence type="predicted"/>
<comment type="caution">
    <text evidence="2">The sequence shown here is derived from an EMBL/GenBank/DDBJ whole genome shotgun (WGS) entry which is preliminary data.</text>
</comment>
<accession>A0A941ETS1</accession>
<reference evidence="2" key="1">
    <citation type="submission" date="2021-04" db="EMBL/GenBank/DDBJ databases">
        <title>Genome based classification of Actinospica acidithermotolerans sp. nov., an actinobacterium isolated from an Indonesian hot spring.</title>
        <authorList>
            <person name="Kusuma A.B."/>
            <person name="Putra K.E."/>
            <person name="Nafisah S."/>
            <person name="Loh J."/>
            <person name="Nouioui I."/>
            <person name="Goodfellow M."/>
        </authorList>
    </citation>
    <scope>NUCLEOTIDE SEQUENCE</scope>
    <source>
        <strain evidence="2">CSCA 57</strain>
    </source>
</reference>
<keyword evidence="3" id="KW-1185">Reference proteome</keyword>
<protein>
    <submittedName>
        <fullName evidence="2">MOSC domain-containing protein</fullName>
    </submittedName>
</protein>
<dbReference type="InterPro" id="IPR052353">
    <property type="entry name" value="Benzoxazolinone_Detox_Enz"/>
</dbReference>
<dbReference type="RefSeq" id="WP_212531356.1">
    <property type="nucleotide sequence ID" value="NZ_JAGSOG010000167.1"/>
</dbReference>
<dbReference type="SUPFAM" id="SSF50800">
    <property type="entry name" value="PK beta-barrel domain-like"/>
    <property type="match status" value="1"/>
</dbReference>
<dbReference type="PROSITE" id="PS51340">
    <property type="entry name" value="MOSC"/>
    <property type="match status" value="1"/>
</dbReference>